<keyword evidence="5" id="KW-0342">GTP-binding</keyword>
<dbReference type="FunFam" id="3.40.50.10050:FF:000001">
    <property type="entry name" value="Translation initiation factor IF-2"/>
    <property type="match status" value="1"/>
</dbReference>
<dbReference type="InterPro" id="IPR009000">
    <property type="entry name" value="Transl_B-barrel_sf"/>
</dbReference>
<evidence type="ECO:0000259" key="6">
    <source>
        <dbReference type="PROSITE" id="PS51722"/>
    </source>
</evidence>
<dbReference type="CDD" id="cd01887">
    <property type="entry name" value="IF2_eIF5B"/>
    <property type="match status" value="1"/>
</dbReference>
<accession>A0A0G1M493</accession>
<dbReference type="SUPFAM" id="SSF52540">
    <property type="entry name" value="P-loop containing nucleoside triphosphate hydrolases"/>
    <property type="match status" value="1"/>
</dbReference>
<proteinExistence type="inferred from homology"/>
<dbReference type="InterPro" id="IPR023115">
    <property type="entry name" value="TIF_IF2_dom3"/>
</dbReference>
<sequence>MQTRPPIVVILGHVDHGKTFLLDALCKTNIASREVGGITQSTHAFQTNGITFIDTPGHAAFSQMRSRGADIADIAILVISAVDGVMPQTKESIATIKSAGIPMIVAINKMDLPGASADTVKSQLVENAVLVEGFGGDVPAIPVSAKTGQGLPELLEMVHLVSSLQPPVSDPSGSLECIVLESHLDTRRGPLAMCIVKNGTLKVGQELFSDKLVGKAKALSVNPALPSTPVEILGLTSVVPVGSVLSSAITKISPPFVPPLNLRGGNPALPAGRPKGEGDIVKIILKADTLGSLEAITSLLPPEVNLISSATGEVTESDILFATSTNSQIIAFNVKIPGSTAKLAEIDKVKIHSFNVIYELLDAIEKLVHPQETETITGRAQILAGFKIDNLRVAGGKCTEGEILKTNSIKIGDKITKIKSLKIGKAEVEKIKTGQEFGAVFSPPVDFKTGDIIIAVTIHGAS</sequence>
<dbReference type="PATRIC" id="fig|1618366.3.peg.425"/>
<evidence type="ECO:0000313" key="8">
    <source>
        <dbReference type="Proteomes" id="UP000034264"/>
    </source>
</evidence>
<dbReference type="PROSITE" id="PS51722">
    <property type="entry name" value="G_TR_2"/>
    <property type="match status" value="1"/>
</dbReference>
<dbReference type="GO" id="GO:0005525">
    <property type="term" value="F:GTP binding"/>
    <property type="evidence" value="ECO:0007669"/>
    <property type="project" value="UniProtKB-KW"/>
</dbReference>
<dbReference type="GO" id="GO:0003743">
    <property type="term" value="F:translation initiation factor activity"/>
    <property type="evidence" value="ECO:0007669"/>
    <property type="project" value="UniProtKB-KW"/>
</dbReference>
<dbReference type="SUPFAM" id="SSF50447">
    <property type="entry name" value="Translation proteins"/>
    <property type="match status" value="2"/>
</dbReference>
<dbReference type="SUPFAM" id="SSF52156">
    <property type="entry name" value="Initiation factor IF2/eIF5b, domain 3"/>
    <property type="match status" value="1"/>
</dbReference>
<dbReference type="AlphaFoldDB" id="A0A0G1M493"/>
<dbReference type="FunFam" id="3.40.50.300:FF:000019">
    <property type="entry name" value="Translation initiation factor IF-2"/>
    <property type="match status" value="1"/>
</dbReference>
<evidence type="ECO:0000256" key="4">
    <source>
        <dbReference type="ARBA" id="ARBA00022917"/>
    </source>
</evidence>
<organism evidence="7 8">
    <name type="scientific">Candidatus Amesbacteria bacterium GW2011_GWC2_45_19</name>
    <dbReference type="NCBI Taxonomy" id="1618366"/>
    <lineage>
        <taxon>Bacteria</taxon>
        <taxon>Candidatus Amesiibacteriota</taxon>
    </lineage>
</organism>
<dbReference type="Gene3D" id="3.40.50.10050">
    <property type="entry name" value="Translation initiation factor IF- 2, domain 3"/>
    <property type="match status" value="1"/>
</dbReference>
<dbReference type="InterPro" id="IPR000795">
    <property type="entry name" value="T_Tr_GTP-bd_dom"/>
</dbReference>
<dbReference type="InterPro" id="IPR053905">
    <property type="entry name" value="EF-G-like_DII"/>
</dbReference>
<evidence type="ECO:0000313" key="7">
    <source>
        <dbReference type="EMBL" id="KKU03066.1"/>
    </source>
</evidence>
<dbReference type="Pfam" id="PF22042">
    <property type="entry name" value="EF-G_D2"/>
    <property type="match status" value="1"/>
</dbReference>
<comment type="similarity">
    <text evidence="1">Belongs to the TRAFAC class translation factor GTPase superfamily. Classic translation factor GTPase family. IF-2 subfamily.</text>
</comment>
<dbReference type="GO" id="GO:0003924">
    <property type="term" value="F:GTPase activity"/>
    <property type="evidence" value="ECO:0007669"/>
    <property type="project" value="InterPro"/>
</dbReference>
<dbReference type="Gene3D" id="3.40.50.300">
    <property type="entry name" value="P-loop containing nucleotide triphosphate hydrolases"/>
    <property type="match status" value="1"/>
</dbReference>
<dbReference type="InterPro" id="IPR005225">
    <property type="entry name" value="Small_GTP-bd"/>
</dbReference>
<dbReference type="InterPro" id="IPR036925">
    <property type="entry name" value="TIF_IF2_dom3_sf"/>
</dbReference>
<dbReference type="Proteomes" id="UP000034264">
    <property type="component" value="Unassembled WGS sequence"/>
</dbReference>
<dbReference type="Pfam" id="PF00009">
    <property type="entry name" value="GTP_EFTU"/>
    <property type="match status" value="1"/>
</dbReference>
<dbReference type="Gene3D" id="2.40.30.10">
    <property type="entry name" value="Translation factors"/>
    <property type="match status" value="2"/>
</dbReference>
<protein>
    <submittedName>
        <fullName evidence="7">Translation initiation factor IF-2</fullName>
    </submittedName>
</protein>
<feature type="domain" description="Tr-type G" evidence="6">
    <location>
        <begin position="3"/>
        <end position="168"/>
    </location>
</feature>
<dbReference type="GO" id="GO:0005737">
    <property type="term" value="C:cytoplasm"/>
    <property type="evidence" value="ECO:0007669"/>
    <property type="project" value="TreeGrafter"/>
</dbReference>
<evidence type="ECO:0000256" key="5">
    <source>
        <dbReference type="ARBA" id="ARBA00023134"/>
    </source>
</evidence>
<evidence type="ECO:0000256" key="3">
    <source>
        <dbReference type="ARBA" id="ARBA00022741"/>
    </source>
</evidence>
<evidence type="ECO:0000256" key="1">
    <source>
        <dbReference type="ARBA" id="ARBA00007733"/>
    </source>
</evidence>
<name>A0A0G1M493_9BACT</name>
<keyword evidence="4" id="KW-0648">Protein biosynthesis</keyword>
<dbReference type="PANTHER" id="PTHR43381:SF5">
    <property type="entry name" value="TR-TYPE G DOMAIN-CONTAINING PROTEIN"/>
    <property type="match status" value="1"/>
</dbReference>
<dbReference type="PANTHER" id="PTHR43381">
    <property type="entry name" value="TRANSLATION INITIATION FACTOR IF-2-RELATED"/>
    <property type="match status" value="1"/>
</dbReference>
<dbReference type="NCBIfam" id="TIGR00231">
    <property type="entry name" value="small_GTP"/>
    <property type="match status" value="1"/>
</dbReference>
<dbReference type="InterPro" id="IPR015760">
    <property type="entry name" value="TIF_IF2"/>
</dbReference>
<evidence type="ECO:0000256" key="2">
    <source>
        <dbReference type="ARBA" id="ARBA00022540"/>
    </source>
</evidence>
<dbReference type="InterPro" id="IPR027417">
    <property type="entry name" value="P-loop_NTPase"/>
</dbReference>
<dbReference type="EMBL" id="LCKS01000004">
    <property type="protein sequence ID" value="KKU03066.1"/>
    <property type="molecule type" value="Genomic_DNA"/>
</dbReference>
<comment type="caution">
    <text evidence="7">The sequence shown here is derived from an EMBL/GenBank/DDBJ whole genome shotgun (WGS) entry which is preliminary data.</text>
</comment>
<dbReference type="Pfam" id="PF11987">
    <property type="entry name" value="IF-2"/>
    <property type="match status" value="1"/>
</dbReference>
<keyword evidence="2 7" id="KW-0396">Initiation factor</keyword>
<keyword evidence="3" id="KW-0547">Nucleotide-binding</keyword>
<reference evidence="7 8" key="1">
    <citation type="journal article" date="2015" name="Nature">
        <title>rRNA introns, odd ribosomes, and small enigmatic genomes across a large radiation of phyla.</title>
        <authorList>
            <person name="Brown C.T."/>
            <person name="Hug L.A."/>
            <person name="Thomas B.C."/>
            <person name="Sharon I."/>
            <person name="Castelle C.J."/>
            <person name="Singh A."/>
            <person name="Wilkins M.J."/>
            <person name="Williams K.H."/>
            <person name="Banfield J.F."/>
        </authorList>
    </citation>
    <scope>NUCLEOTIDE SEQUENCE [LARGE SCALE GENOMIC DNA]</scope>
</reference>
<gene>
    <name evidence="7" type="ORF">UX05_C0004G0075</name>
</gene>